<accession>A0A1I8NRE3</accession>
<name>A0A1I8NRE3_STOCA</name>
<dbReference type="InterPro" id="IPR001128">
    <property type="entry name" value="Cyt_P450"/>
</dbReference>
<evidence type="ECO:0000256" key="1">
    <source>
        <dbReference type="ARBA" id="ARBA00001971"/>
    </source>
</evidence>
<feature type="signal peptide" evidence="16">
    <location>
        <begin position="1"/>
        <end position="22"/>
    </location>
</feature>
<keyword evidence="18" id="KW-1185">Reference proteome</keyword>
<protein>
    <recommendedName>
        <fullName evidence="19">Cytochrome P450</fullName>
    </recommendedName>
</protein>
<gene>
    <name evidence="17" type="primary">106090868</name>
</gene>
<reference evidence="17" key="1">
    <citation type="submission" date="2020-05" db="UniProtKB">
        <authorList>
            <consortium name="EnsemblMetazoa"/>
        </authorList>
    </citation>
    <scope>IDENTIFICATION</scope>
    <source>
        <strain evidence="17">USDA</strain>
    </source>
</reference>
<organism evidence="17 18">
    <name type="scientific">Stomoxys calcitrans</name>
    <name type="common">Stable fly</name>
    <name type="synonym">Conops calcitrans</name>
    <dbReference type="NCBI Taxonomy" id="35570"/>
    <lineage>
        <taxon>Eukaryota</taxon>
        <taxon>Metazoa</taxon>
        <taxon>Ecdysozoa</taxon>
        <taxon>Arthropoda</taxon>
        <taxon>Hexapoda</taxon>
        <taxon>Insecta</taxon>
        <taxon>Pterygota</taxon>
        <taxon>Neoptera</taxon>
        <taxon>Endopterygota</taxon>
        <taxon>Diptera</taxon>
        <taxon>Brachycera</taxon>
        <taxon>Muscomorpha</taxon>
        <taxon>Muscoidea</taxon>
        <taxon>Muscidae</taxon>
        <taxon>Stomoxys</taxon>
    </lineage>
</organism>
<evidence type="ECO:0000313" key="17">
    <source>
        <dbReference type="EnsemblMetazoa" id="SCAU001372-PA"/>
    </source>
</evidence>
<dbReference type="AlphaFoldDB" id="A0A1I8NRE3"/>
<keyword evidence="12 15" id="KW-0503">Monooxygenase</keyword>
<keyword evidence="16" id="KW-0732">Signal</keyword>
<dbReference type="GO" id="GO:0020037">
    <property type="term" value="F:heme binding"/>
    <property type="evidence" value="ECO:0007669"/>
    <property type="project" value="InterPro"/>
</dbReference>
<comment type="similarity">
    <text evidence="5 15">Belongs to the cytochrome P450 family.</text>
</comment>
<dbReference type="GO" id="GO:0005789">
    <property type="term" value="C:endoplasmic reticulum membrane"/>
    <property type="evidence" value="ECO:0007669"/>
    <property type="project" value="UniProtKB-SubCell"/>
</dbReference>
<evidence type="ECO:0000256" key="3">
    <source>
        <dbReference type="ARBA" id="ARBA00004174"/>
    </source>
</evidence>
<keyword evidence="13" id="KW-0472">Membrane</keyword>
<evidence type="ECO:0000256" key="8">
    <source>
        <dbReference type="ARBA" id="ARBA00022824"/>
    </source>
</evidence>
<dbReference type="VEuPathDB" id="VectorBase:SCAU001372"/>
<feature type="binding site" description="axial binding residue" evidence="14">
    <location>
        <position position="451"/>
    </location>
    <ligand>
        <name>heme</name>
        <dbReference type="ChEBI" id="CHEBI:30413"/>
    </ligand>
    <ligandPart>
        <name>Fe</name>
        <dbReference type="ChEBI" id="CHEBI:18248"/>
    </ligandPart>
</feature>
<keyword evidence="7 14" id="KW-0479">Metal-binding</keyword>
<dbReference type="PANTHER" id="PTHR24292">
    <property type="entry name" value="CYTOCHROME P450"/>
    <property type="match status" value="1"/>
</dbReference>
<dbReference type="FunFam" id="1.10.630.10:FF:000042">
    <property type="entry name" value="Cytochrome P450"/>
    <property type="match status" value="1"/>
</dbReference>
<keyword evidence="10 15" id="KW-0560">Oxidoreductase</keyword>
<evidence type="ECO:0000313" key="18">
    <source>
        <dbReference type="Proteomes" id="UP000095300"/>
    </source>
</evidence>
<feature type="chain" id="PRO_5009325440" description="Cytochrome P450" evidence="16">
    <location>
        <begin position="23"/>
        <end position="507"/>
    </location>
</feature>
<keyword evidence="9" id="KW-0492">Microsome</keyword>
<dbReference type="PRINTS" id="PR00385">
    <property type="entry name" value="P450"/>
</dbReference>
<evidence type="ECO:0000256" key="7">
    <source>
        <dbReference type="ARBA" id="ARBA00022723"/>
    </source>
</evidence>
<dbReference type="Pfam" id="PF00067">
    <property type="entry name" value="p450"/>
    <property type="match status" value="1"/>
</dbReference>
<dbReference type="InterPro" id="IPR002401">
    <property type="entry name" value="Cyt_P450_E_grp-I"/>
</dbReference>
<dbReference type="GO" id="GO:0005506">
    <property type="term" value="F:iron ion binding"/>
    <property type="evidence" value="ECO:0007669"/>
    <property type="project" value="InterPro"/>
</dbReference>
<evidence type="ECO:0000256" key="9">
    <source>
        <dbReference type="ARBA" id="ARBA00022848"/>
    </source>
</evidence>
<keyword evidence="8" id="KW-0256">Endoplasmic reticulum</keyword>
<evidence type="ECO:0000256" key="14">
    <source>
        <dbReference type="PIRSR" id="PIRSR602401-1"/>
    </source>
</evidence>
<dbReference type="STRING" id="35570.A0A1I8NRE3"/>
<dbReference type="Gene3D" id="1.10.630.10">
    <property type="entry name" value="Cytochrome P450"/>
    <property type="match status" value="1"/>
</dbReference>
<dbReference type="CDD" id="cd11056">
    <property type="entry name" value="CYP6-like"/>
    <property type="match status" value="1"/>
</dbReference>
<dbReference type="PROSITE" id="PS00086">
    <property type="entry name" value="CYTOCHROME_P450"/>
    <property type="match status" value="1"/>
</dbReference>
<evidence type="ECO:0000256" key="13">
    <source>
        <dbReference type="ARBA" id="ARBA00023136"/>
    </source>
</evidence>
<dbReference type="SUPFAM" id="SSF48264">
    <property type="entry name" value="Cytochrome P450"/>
    <property type="match status" value="1"/>
</dbReference>
<evidence type="ECO:0000256" key="10">
    <source>
        <dbReference type="ARBA" id="ARBA00023002"/>
    </source>
</evidence>
<comment type="cofactor">
    <cofactor evidence="1 14">
        <name>heme</name>
        <dbReference type="ChEBI" id="CHEBI:30413"/>
    </cofactor>
</comment>
<dbReference type="OrthoDB" id="2789670at2759"/>
<proteinExistence type="inferred from homology"/>
<evidence type="ECO:0000256" key="15">
    <source>
        <dbReference type="RuleBase" id="RU000461"/>
    </source>
</evidence>
<dbReference type="PANTHER" id="PTHR24292:SF54">
    <property type="entry name" value="CYP9F3-RELATED"/>
    <property type="match status" value="1"/>
</dbReference>
<dbReference type="InterPro" id="IPR050476">
    <property type="entry name" value="Insect_CytP450_Detox"/>
</dbReference>
<comment type="subcellular location">
    <subcellularLocation>
        <location evidence="4">Endoplasmic reticulum membrane</location>
        <topology evidence="4">Peripheral membrane protein</topology>
    </subcellularLocation>
    <subcellularLocation>
        <location evidence="3">Microsome membrane</location>
        <topology evidence="3">Peripheral membrane protein</topology>
    </subcellularLocation>
</comment>
<evidence type="ECO:0000256" key="6">
    <source>
        <dbReference type="ARBA" id="ARBA00022617"/>
    </source>
</evidence>
<dbReference type="GO" id="GO:0016705">
    <property type="term" value="F:oxidoreductase activity, acting on paired donors, with incorporation or reduction of molecular oxygen"/>
    <property type="evidence" value="ECO:0007669"/>
    <property type="project" value="InterPro"/>
</dbReference>
<evidence type="ECO:0000256" key="2">
    <source>
        <dbReference type="ARBA" id="ARBA00003690"/>
    </source>
</evidence>
<evidence type="ECO:0000256" key="11">
    <source>
        <dbReference type="ARBA" id="ARBA00023004"/>
    </source>
</evidence>
<sequence length="507" mass="59030">MLVEVLILTIVCLYLVYRRSSSNHDYFKIRGIPYDKPKPILGTLFQLVFSGKSIFDIMLNRYNKYNGKIYGVFDQNKPAYFIRDPELIKQITIKDFDHFANHRSMFCENDQNLFAASLLFMKDSRWKDMRNILTPAFTGSKLRGMFQLMNEVALNALMHLGKQPEANTSQGLEMDIKDFITRYTNDIVASTAFGLSVNSFADKDNEFYRMGKMVTSFSLKSVFKLIMFVKFKRLFKWLDMDLFDKKSTKYFMSLVLDTMKYRQEHNINRPDMVQMLMEAQELSKQPNGNRTWSDVDIVGQCFFFFFAGFDTSAGLSCFTIHELMENPEVQEKLLQEIQEVDSELKGEPLTYESLMGMRYLEMVVRECLRKWPATVVVDRQCNKDISYDLGDGLRMDLQPGDTVLLPIVGFHRDPQYFENPLKFDPERFSEENKASINPFAYMPFGMGPRNCIGSRFALLETKVLIYYLLRHYKFEPAAKSCIPMELKASGLQLTAKNGFWIKFVARS</sequence>
<dbReference type="GO" id="GO:0004497">
    <property type="term" value="F:monooxygenase activity"/>
    <property type="evidence" value="ECO:0007669"/>
    <property type="project" value="UniProtKB-KW"/>
</dbReference>
<evidence type="ECO:0008006" key="19">
    <source>
        <dbReference type="Google" id="ProtNLM"/>
    </source>
</evidence>
<dbReference type="InterPro" id="IPR036396">
    <property type="entry name" value="Cyt_P450_sf"/>
</dbReference>
<dbReference type="PRINTS" id="PR00463">
    <property type="entry name" value="EP450I"/>
</dbReference>
<evidence type="ECO:0000256" key="5">
    <source>
        <dbReference type="ARBA" id="ARBA00010617"/>
    </source>
</evidence>
<dbReference type="InterPro" id="IPR017972">
    <property type="entry name" value="Cyt_P450_CS"/>
</dbReference>
<evidence type="ECO:0000256" key="12">
    <source>
        <dbReference type="ARBA" id="ARBA00023033"/>
    </source>
</evidence>
<evidence type="ECO:0000256" key="4">
    <source>
        <dbReference type="ARBA" id="ARBA00004406"/>
    </source>
</evidence>
<dbReference type="KEGG" id="scac:106090868"/>
<keyword evidence="6 14" id="KW-0349">Heme</keyword>
<keyword evidence="11 14" id="KW-0408">Iron</keyword>
<dbReference type="EnsemblMetazoa" id="SCAU001372-RA">
    <property type="protein sequence ID" value="SCAU001372-PA"/>
    <property type="gene ID" value="SCAU001372"/>
</dbReference>
<evidence type="ECO:0000256" key="16">
    <source>
        <dbReference type="SAM" id="SignalP"/>
    </source>
</evidence>
<dbReference type="Proteomes" id="UP000095300">
    <property type="component" value="Unassembled WGS sequence"/>
</dbReference>
<comment type="function">
    <text evidence="2">May be involved in the metabolism of insect hormones and in the breakdown of synthetic insecticides.</text>
</comment>